<accession>A0ABS1BTB9</accession>
<protein>
    <submittedName>
        <fullName evidence="2">Uncharacterized protein</fullName>
    </submittedName>
</protein>
<keyword evidence="3" id="KW-1185">Reference proteome</keyword>
<sequence length="65" mass="7240">MKKGRVMRPCGWLDFQAETFAKPTTDGASATRRHHLARPQSLPLGNEPSPFHFGFQAAYTAPARQ</sequence>
<dbReference type="Proteomes" id="UP000614058">
    <property type="component" value="Unassembled WGS sequence"/>
</dbReference>
<dbReference type="RefSeq" id="WP_200522302.1">
    <property type="nucleotide sequence ID" value="NZ_JAEHNZ010000002.1"/>
</dbReference>
<reference evidence="2 3" key="1">
    <citation type="journal article" date="2021" name="Pathogens">
        <title>Isolation and Characterization of Kingella bonacorsii sp. nov., A Novel Kingella Species Detected in a Stable Periodontitis Subject.</title>
        <authorList>
            <person name="Antezack A."/>
            <person name="Boxberger M."/>
            <person name="Rolland C."/>
            <person name="Monnet-Corti V."/>
            <person name="La Scola B."/>
        </authorList>
    </citation>
    <scope>NUCLEOTIDE SEQUENCE [LARGE SCALE GENOMIC DNA]</scope>
    <source>
        <strain evidence="2 3">Marseille-Q4569</strain>
    </source>
</reference>
<proteinExistence type="predicted"/>
<comment type="caution">
    <text evidence="2">The sequence shown here is derived from an EMBL/GenBank/DDBJ whole genome shotgun (WGS) entry which is preliminary data.</text>
</comment>
<dbReference type="EMBL" id="JAEHNZ010000002">
    <property type="protein sequence ID" value="MBK0396130.1"/>
    <property type="molecule type" value="Genomic_DNA"/>
</dbReference>
<evidence type="ECO:0000256" key="1">
    <source>
        <dbReference type="SAM" id="MobiDB-lite"/>
    </source>
</evidence>
<evidence type="ECO:0000313" key="3">
    <source>
        <dbReference type="Proteomes" id="UP000614058"/>
    </source>
</evidence>
<feature type="region of interest" description="Disordered" evidence="1">
    <location>
        <begin position="24"/>
        <end position="49"/>
    </location>
</feature>
<gene>
    <name evidence="2" type="ORF">JDW22_05945</name>
</gene>
<organism evidence="2 3">
    <name type="scientific">Kingella bonacorsii</name>
    <dbReference type="NCBI Taxonomy" id="2796361"/>
    <lineage>
        <taxon>Bacteria</taxon>
        <taxon>Pseudomonadati</taxon>
        <taxon>Pseudomonadota</taxon>
        <taxon>Betaproteobacteria</taxon>
        <taxon>Neisseriales</taxon>
        <taxon>Neisseriaceae</taxon>
        <taxon>Kingella</taxon>
    </lineage>
</organism>
<evidence type="ECO:0000313" key="2">
    <source>
        <dbReference type="EMBL" id="MBK0396130.1"/>
    </source>
</evidence>
<name>A0ABS1BTB9_9NEIS</name>